<dbReference type="AlphaFoldDB" id="A0AAW4PP05"/>
<gene>
    <name evidence="3" type="ORF">EGH21_07460</name>
</gene>
<accession>A0AAW4PP05</accession>
<evidence type="ECO:0000259" key="2">
    <source>
        <dbReference type="SMART" id="SM00642"/>
    </source>
</evidence>
<dbReference type="SUPFAM" id="SSF51445">
    <property type="entry name" value="(Trans)glycosidases"/>
    <property type="match status" value="1"/>
</dbReference>
<protein>
    <submittedName>
        <fullName evidence="3">Alpha-amylase</fullName>
    </submittedName>
</protein>
<sequence>MPHPGPPRFLAVGEATQLAPRDPDPDATYRWRIAEQPAASAVTLDDAPVVRFEPDAPGVYTVALDAPEESYELTVRVFPGDLSVPGHFLDEFAGRSGGAGDGTNTGVPMSASGSGSGVAAHAGRRGGAGRPRVDLSVDVDDGVVTVRADATAGVGGTDDGTLGVDFRVDDRDSTPRSFRVSTRKAVFGLDDVDGSVRVHAVALGKQYGVPTVVTVHGDGTVEFPNEPPTWSTEMSVYEVYVRGFKDPDPDQSVFEVIAENLDYVQSLSVDTLWLTPVLQHDGFDHGYNITDFHSVADDLGTEAEFERLVEAAHERDMHVLFDLVLNHSARDHEFFQRAESGDPEYRDWYEWEDDGSPATYFEWPYIANLNFRNLKVRRHLLDAVEKWAGYVDGFRCDMAWAVPISFWREIRDRVRAQDETFLLLDETIPYVADYHHLAFQTHFDTELYSAFRSVGAGDADAEAITDAIDERTLTGFPDGAGFLCYVENHDEERYVDACGRAATEAAAGAQFTLPGVPMLYAGQEIGERTRRGEIHWDHADEDLREHYRRLAETRETTPALGPAGDYEPVPYESDSDAVVAFAREADERYVVALHFGEGTASVSVPGERVATRDVVTGTDVAGDGDTVTVESVAVLPTENQRTDTGDI</sequence>
<dbReference type="RefSeq" id="WP_220617844.1">
    <property type="nucleotide sequence ID" value="NZ_RKLR01000002.1"/>
</dbReference>
<dbReference type="Gene3D" id="3.20.20.80">
    <property type="entry name" value="Glycosidases"/>
    <property type="match status" value="1"/>
</dbReference>
<keyword evidence="4" id="KW-1185">Reference proteome</keyword>
<evidence type="ECO:0000313" key="3">
    <source>
        <dbReference type="EMBL" id="MBX0322866.1"/>
    </source>
</evidence>
<evidence type="ECO:0000256" key="1">
    <source>
        <dbReference type="SAM" id="MobiDB-lite"/>
    </source>
</evidence>
<dbReference type="EMBL" id="RKLR01000002">
    <property type="protein sequence ID" value="MBX0322866.1"/>
    <property type="molecule type" value="Genomic_DNA"/>
</dbReference>
<comment type="caution">
    <text evidence="3">The sequence shown here is derived from an EMBL/GenBank/DDBJ whole genome shotgun (WGS) entry which is preliminary data.</text>
</comment>
<dbReference type="InterPro" id="IPR017853">
    <property type="entry name" value="GH"/>
</dbReference>
<dbReference type="PANTHER" id="PTHR10357">
    <property type="entry name" value="ALPHA-AMYLASE FAMILY MEMBER"/>
    <property type="match status" value="1"/>
</dbReference>
<feature type="region of interest" description="Disordered" evidence="1">
    <location>
        <begin position="110"/>
        <end position="134"/>
    </location>
</feature>
<reference evidence="3 4" key="1">
    <citation type="submission" date="2021-06" db="EMBL/GenBank/DDBJ databases">
        <title>Halomicroarcula sp. a new haloarchaeum isolated from saline soil.</title>
        <authorList>
            <person name="Duran-Viseras A."/>
            <person name="Sanchez-Porro C."/>
            <person name="Ventosa A."/>
        </authorList>
    </citation>
    <scope>NUCLEOTIDE SEQUENCE [LARGE SCALE GENOMIC DNA]</scope>
    <source>
        <strain evidence="3 4">F13</strain>
    </source>
</reference>
<dbReference type="InterPro" id="IPR006047">
    <property type="entry name" value="GH13_cat_dom"/>
</dbReference>
<dbReference type="Pfam" id="PF00128">
    <property type="entry name" value="Alpha-amylase"/>
    <property type="match status" value="1"/>
</dbReference>
<proteinExistence type="predicted"/>
<dbReference type="SMART" id="SM00642">
    <property type="entry name" value="Aamy"/>
    <property type="match status" value="1"/>
</dbReference>
<dbReference type="CDD" id="cd11313">
    <property type="entry name" value="AmyAc_arch_bac_AmyA"/>
    <property type="match status" value="1"/>
</dbReference>
<dbReference type="GO" id="GO:0005975">
    <property type="term" value="P:carbohydrate metabolic process"/>
    <property type="evidence" value="ECO:0007669"/>
    <property type="project" value="InterPro"/>
</dbReference>
<dbReference type="Proteomes" id="UP001430377">
    <property type="component" value="Unassembled WGS sequence"/>
</dbReference>
<evidence type="ECO:0000313" key="4">
    <source>
        <dbReference type="Proteomes" id="UP001430377"/>
    </source>
</evidence>
<feature type="compositionally biased region" description="Low complexity" evidence="1">
    <location>
        <begin position="110"/>
        <end position="121"/>
    </location>
</feature>
<organism evidence="3 4">
    <name type="scientific">Haloarcula rubra</name>
    <dbReference type="NCBI Taxonomy" id="2487747"/>
    <lineage>
        <taxon>Archaea</taxon>
        <taxon>Methanobacteriati</taxon>
        <taxon>Methanobacteriota</taxon>
        <taxon>Stenosarchaea group</taxon>
        <taxon>Halobacteria</taxon>
        <taxon>Halobacteriales</taxon>
        <taxon>Haloarculaceae</taxon>
        <taxon>Haloarcula</taxon>
    </lineage>
</organism>
<feature type="domain" description="Glycosyl hydrolase family 13 catalytic" evidence="2">
    <location>
        <begin position="238"/>
        <end position="554"/>
    </location>
</feature>
<name>A0AAW4PP05_9EURY</name>